<keyword evidence="7" id="KW-0325">Glycoprotein</keyword>
<dbReference type="AlphaFoldDB" id="A0A8T0AD82"/>
<reference evidence="11" key="1">
    <citation type="submission" date="2020-08" db="EMBL/GenBank/DDBJ databases">
        <title>Chromosome-level assembly of Southern catfish (Silurus meridionalis) provides insights into visual adaptation to the nocturnal and benthic lifestyles.</title>
        <authorList>
            <person name="Zhang Y."/>
            <person name="Wang D."/>
            <person name="Peng Z."/>
        </authorList>
    </citation>
    <scope>NUCLEOTIDE SEQUENCE</scope>
    <source>
        <strain evidence="11">SWU-2019-XX</strain>
        <tissue evidence="11">Muscle</tissue>
    </source>
</reference>
<dbReference type="PANTHER" id="PTHR12231">
    <property type="entry name" value="CTX-RELATED TYPE I TRANSMEMBRANE PROTEIN"/>
    <property type="match status" value="1"/>
</dbReference>
<dbReference type="SMART" id="SM00409">
    <property type="entry name" value="IG"/>
    <property type="match status" value="2"/>
</dbReference>
<keyword evidence="2" id="KW-1003">Cell membrane</keyword>
<evidence type="ECO:0000256" key="8">
    <source>
        <dbReference type="ARBA" id="ARBA00023319"/>
    </source>
</evidence>
<dbReference type="PROSITE" id="PS50835">
    <property type="entry name" value="IG_LIKE"/>
    <property type="match status" value="2"/>
</dbReference>
<evidence type="ECO:0000313" key="12">
    <source>
        <dbReference type="Proteomes" id="UP000606274"/>
    </source>
</evidence>
<evidence type="ECO:0000256" key="5">
    <source>
        <dbReference type="ARBA" id="ARBA00023136"/>
    </source>
</evidence>
<sequence>MEVIKTALIFTTLLLSVWAQKPVVSVEPRSVSVNQDETVSLRCRVTSGAQPIQLVWKRSNNQPLADNVKVGPDGSVLTVASARPSNQGQYRCIATNAQGKGAIMVTLVVKQPAKVRVTPSGQVQVKVGGVASLHCHASGKPRPSISWFKQEAGREIALVSTETDTSLTAKVSVSAVQDGGTFVCRAQNKDGMSEEKVELKVKAEPSSPRLQFTRPT</sequence>
<evidence type="ECO:0000256" key="6">
    <source>
        <dbReference type="ARBA" id="ARBA00023157"/>
    </source>
</evidence>
<dbReference type="InterPro" id="IPR003598">
    <property type="entry name" value="Ig_sub2"/>
</dbReference>
<dbReference type="GO" id="GO:0043005">
    <property type="term" value="C:neuron projection"/>
    <property type="evidence" value="ECO:0007669"/>
    <property type="project" value="TreeGrafter"/>
</dbReference>
<accession>A0A8T0AD82</accession>
<dbReference type="InterPro" id="IPR003599">
    <property type="entry name" value="Ig_sub"/>
</dbReference>
<comment type="subcellular location">
    <subcellularLocation>
        <location evidence="1">Cell membrane</location>
    </subcellularLocation>
</comment>
<comment type="caution">
    <text evidence="11">The sequence shown here is derived from an EMBL/GenBank/DDBJ whole genome shotgun (WGS) entry which is preliminary data.</text>
</comment>
<name>A0A8T0AD82_SILME</name>
<evidence type="ECO:0000256" key="1">
    <source>
        <dbReference type="ARBA" id="ARBA00004236"/>
    </source>
</evidence>
<dbReference type="SUPFAM" id="SSF48726">
    <property type="entry name" value="Immunoglobulin"/>
    <property type="match status" value="2"/>
</dbReference>
<dbReference type="InterPro" id="IPR007110">
    <property type="entry name" value="Ig-like_dom"/>
</dbReference>
<keyword evidence="12" id="KW-1185">Reference proteome</keyword>
<feature type="signal peptide" evidence="9">
    <location>
        <begin position="1"/>
        <end position="19"/>
    </location>
</feature>
<dbReference type="Gene3D" id="2.60.40.10">
    <property type="entry name" value="Immunoglobulins"/>
    <property type="match status" value="2"/>
</dbReference>
<keyword evidence="4" id="KW-0677">Repeat</keyword>
<dbReference type="Pfam" id="PF13927">
    <property type="entry name" value="Ig_3"/>
    <property type="match status" value="1"/>
</dbReference>
<dbReference type="InterPro" id="IPR013098">
    <property type="entry name" value="Ig_I-set"/>
</dbReference>
<keyword evidence="8" id="KW-0393">Immunoglobulin domain</keyword>
<dbReference type="PANTHER" id="PTHR12231:SF267">
    <property type="entry name" value="BASEMENT MEMBRANE-SPECIFIC HEPARAN SULFATE PROTEOGLYCAN CORE PROTEIN"/>
    <property type="match status" value="1"/>
</dbReference>
<dbReference type="SMART" id="SM00408">
    <property type="entry name" value="IGc2"/>
    <property type="match status" value="2"/>
</dbReference>
<proteinExistence type="predicted"/>
<keyword evidence="3 9" id="KW-0732">Signal</keyword>
<feature type="domain" description="Ig-like" evidence="10">
    <location>
        <begin position="22"/>
        <end position="108"/>
    </location>
</feature>
<evidence type="ECO:0000256" key="4">
    <source>
        <dbReference type="ARBA" id="ARBA00022737"/>
    </source>
</evidence>
<evidence type="ECO:0000256" key="9">
    <source>
        <dbReference type="SAM" id="SignalP"/>
    </source>
</evidence>
<evidence type="ECO:0000256" key="2">
    <source>
        <dbReference type="ARBA" id="ARBA00022475"/>
    </source>
</evidence>
<dbReference type="Pfam" id="PF07679">
    <property type="entry name" value="I-set"/>
    <property type="match status" value="1"/>
</dbReference>
<evidence type="ECO:0000256" key="3">
    <source>
        <dbReference type="ARBA" id="ARBA00022729"/>
    </source>
</evidence>
<keyword evidence="6" id="KW-1015">Disulfide bond</keyword>
<evidence type="ECO:0000313" key="11">
    <source>
        <dbReference type="EMBL" id="KAF7689219.1"/>
    </source>
</evidence>
<evidence type="ECO:0000256" key="7">
    <source>
        <dbReference type="ARBA" id="ARBA00023180"/>
    </source>
</evidence>
<organism evidence="11 12">
    <name type="scientific">Silurus meridionalis</name>
    <name type="common">Southern catfish</name>
    <name type="synonym">Silurus soldatovi meridionalis</name>
    <dbReference type="NCBI Taxonomy" id="175797"/>
    <lineage>
        <taxon>Eukaryota</taxon>
        <taxon>Metazoa</taxon>
        <taxon>Chordata</taxon>
        <taxon>Craniata</taxon>
        <taxon>Vertebrata</taxon>
        <taxon>Euteleostomi</taxon>
        <taxon>Actinopterygii</taxon>
        <taxon>Neopterygii</taxon>
        <taxon>Teleostei</taxon>
        <taxon>Ostariophysi</taxon>
        <taxon>Siluriformes</taxon>
        <taxon>Siluridae</taxon>
        <taxon>Silurus</taxon>
    </lineage>
</organism>
<dbReference type="InterPro" id="IPR051170">
    <property type="entry name" value="Neural/epithelial_adhesion"/>
</dbReference>
<dbReference type="Proteomes" id="UP000606274">
    <property type="component" value="Unassembled WGS sequence"/>
</dbReference>
<evidence type="ECO:0000259" key="10">
    <source>
        <dbReference type="PROSITE" id="PS50835"/>
    </source>
</evidence>
<gene>
    <name evidence="11" type="ORF">HF521_012572</name>
</gene>
<dbReference type="EMBL" id="JABFDY010000024">
    <property type="protein sequence ID" value="KAF7689219.1"/>
    <property type="molecule type" value="Genomic_DNA"/>
</dbReference>
<dbReference type="InterPro" id="IPR036179">
    <property type="entry name" value="Ig-like_dom_sf"/>
</dbReference>
<dbReference type="FunFam" id="2.60.40.10:FF:000357">
    <property type="entry name" value="Fc receptor like 1"/>
    <property type="match status" value="1"/>
</dbReference>
<dbReference type="GO" id="GO:0005886">
    <property type="term" value="C:plasma membrane"/>
    <property type="evidence" value="ECO:0007669"/>
    <property type="project" value="UniProtKB-SubCell"/>
</dbReference>
<keyword evidence="5" id="KW-0472">Membrane</keyword>
<dbReference type="InterPro" id="IPR013783">
    <property type="entry name" value="Ig-like_fold"/>
</dbReference>
<protein>
    <recommendedName>
        <fullName evidence="10">Ig-like domain-containing protein</fullName>
    </recommendedName>
</protein>
<feature type="domain" description="Ig-like" evidence="10">
    <location>
        <begin position="112"/>
        <end position="200"/>
    </location>
</feature>
<feature type="chain" id="PRO_5035723522" description="Ig-like domain-containing protein" evidence="9">
    <location>
        <begin position="20"/>
        <end position="216"/>
    </location>
</feature>